<dbReference type="EMBL" id="BAAAUT010000028">
    <property type="protein sequence ID" value="GAA3142040.1"/>
    <property type="molecule type" value="Genomic_DNA"/>
</dbReference>
<evidence type="ECO:0000256" key="2">
    <source>
        <dbReference type="SAM" id="Phobius"/>
    </source>
</evidence>
<dbReference type="Pfam" id="PF00805">
    <property type="entry name" value="Pentapeptide"/>
    <property type="match status" value="3"/>
</dbReference>
<gene>
    <name evidence="3" type="ORF">GCM10010466_36240</name>
</gene>
<evidence type="ECO:0008006" key="5">
    <source>
        <dbReference type="Google" id="ProtNLM"/>
    </source>
</evidence>
<accession>A0ABP6NAU4</accession>
<evidence type="ECO:0000313" key="4">
    <source>
        <dbReference type="Proteomes" id="UP001500320"/>
    </source>
</evidence>
<evidence type="ECO:0000313" key="3">
    <source>
        <dbReference type="EMBL" id="GAA3142040.1"/>
    </source>
</evidence>
<comment type="caution">
    <text evidence="3">The sequence shown here is derived from an EMBL/GenBank/DDBJ whole genome shotgun (WGS) entry which is preliminary data.</text>
</comment>
<reference evidence="4" key="1">
    <citation type="journal article" date="2019" name="Int. J. Syst. Evol. Microbiol.">
        <title>The Global Catalogue of Microorganisms (GCM) 10K type strain sequencing project: providing services to taxonomists for standard genome sequencing and annotation.</title>
        <authorList>
            <consortium name="The Broad Institute Genomics Platform"/>
            <consortium name="The Broad Institute Genome Sequencing Center for Infectious Disease"/>
            <person name="Wu L."/>
            <person name="Ma J."/>
        </authorList>
    </citation>
    <scope>NUCLEOTIDE SEQUENCE [LARGE SCALE GENOMIC DNA]</scope>
    <source>
        <strain evidence="4">JCM 9373</strain>
    </source>
</reference>
<keyword evidence="4" id="KW-1185">Reference proteome</keyword>
<evidence type="ECO:0000256" key="1">
    <source>
        <dbReference type="ARBA" id="ARBA00022737"/>
    </source>
</evidence>
<sequence>MGGVKVWQMLSRITLAIAAVAVALALVWVLGPGAAWVLEHFDGVRGLAGKDLAAALDAIRGRALAIATGLIALVAVYYTARNAATARRTFELGEQGHVTDRYTKAIEQLGSDKLDIRLGGIYALERIARDSVRDHPTVMEVLAGFIREHLHDDVEVDEAGAVKPRKHPLRTDLRAALTVIGRRLVEQDLPGGIDLTGANLGRANLTNANLSGVNLIGANLTRADLTEANLHLADLTDANLTEANLHLADLTDANLTRADLTNANLHLADLTDANLTRADLTNANLHLADLIGTDLIDANLIGIDLTGANLTRANLTRANLTRADLSDANLTDTDLIDAELTDAELRLTELTDTDLTRANLTRADLTGANLTRANLTDVRFPGRRPTEAILGGVVGLPADWNGSEEEFTLE</sequence>
<dbReference type="Gene3D" id="2.160.20.80">
    <property type="entry name" value="E3 ubiquitin-protein ligase SopA"/>
    <property type="match status" value="2"/>
</dbReference>
<organism evidence="3 4">
    <name type="scientific">Planomonospora alba</name>
    <dbReference type="NCBI Taxonomy" id="161354"/>
    <lineage>
        <taxon>Bacteria</taxon>
        <taxon>Bacillati</taxon>
        <taxon>Actinomycetota</taxon>
        <taxon>Actinomycetes</taxon>
        <taxon>Streptosporangiales</taxon>
        <taxon>Streptosporangiaceae</taxon>
        <taxon>Planomonospora</taxon>
    </lineage>
</organism>
<keyword evidence="1" id="KW-0677">Repeat</keyword>
<dbReference type="PANTHER" id="PTHR47485:SF1">
    <property type="entry name" value="THYLAKOID LUMENAL 17.4 KDA PROTEIN, CHLOROPLASTIC"/>
    <property type="match status" value="1"/>
</dbReference>
<feature type="transmembrane region" description="Helical" evidence="2">
    <location>
        <begin position="59"/>
        <end position="80"/>
    </location>
</feature>
<dbReference type="Proteomes" id="UP001500320">
    <property type="component" value="Unassembled WGS sequence"/>
</dbReference>
<dbReference type="SUPFAM" id="SSF141571">
    <property type="entry name" value="Pentapeptide repeat-like"/>
    <property type="match status" value="1"/>
</dbReference>
<keyword evidence="2" id="KW-0812">Transmembrane</keyword>
<proteinExistence type="predicted"/>
<protein>
    <recommendedName>
        <fullName evidence="5">Pentapeptide repeat-containing protein</fullName>
    </recommendedName>
</protein>
<name>A0ABP6NAU4_9ACTN</name>
<keyword evidence="2" id="KW-0472">Membrane</keyword>
<dbReference type="InterPro" id="IPR001646">
    <property type="entry name" value="5peptide_repeat"/>
</dbReference>
<keyword evidence="2" id="KW-1133">Transmembrane helix</keyword>
<dbReference type="PANTHER" id="PTHR47485">
    <property type="entry name" value="THYLAKOID LUMENAL 17.4 KDA PROTEIN, CHLOROPLASTIC"/>
    <property type="match status" value="1"/>
</dbReference>